<dbReference type="InterPro" id="IPR051790">
    <property type="entry name" value="Cytochrome_c-biogenesis_DsbD"/>
</dbReference>
<comment type="similarity">
    <text evidence="2">Belongs to the DsbD family.</text>
</comment>
<accession>A0A7J3X8F6</accession>
<sequence>MEPAQLALVYLLGVLTSFSPCYLPVLPIMLAYITRGSSGRGAAASILFAAGASLSAALYGVLVAESASLLSNLVALGFAQLTISTGFLLVGLGLAQFTPIKDLFALAPTLTPKVRKAGVASAFILGLVFSLAAAPCSFTPLIAFLSAAAVEGARSGEAFAVAAAFAGGIGTALLALGLASVLLGKKFFSKVVQSALARHHAQATGALLIALGVLTIISTENFSLAAPQVAHAFITSTSALGALAGTLAAASIVRIGLRLRSSPPVLLGVGLALLSIHRASRFLSILGVNTPDIYLREISGVLILAGLSAFAAGRYSVIALPLGAALPELLTLANVFTWLAFWARRDRYALFASSFIAFDVLENITRMLPSEALLLVAPLSLVLQLSVLPLWRKLSLKLVTLELLEQP</sequence>
<feature type="transmembrane region" description="Helical" evidence="6">
    <location>
        <begin position="6"/>
        <end position="30"/>
    </location>
</feature>
<comment type="subcellular location">
    <subcellularLocation>
        <location evidence="1">Membrane</location>
        <topology evidence="1">Multi-pass membrane protein</topology>
    </subcellularLocation>
</comment>
<reference evidence="8" key="1">
    <citation type="journal article" date="2020" name="mSystems">
        <title>Genome- and Community-Level Interaction Insights into Carbon Utilization and Element Cycling Functions of Hydrothermarchaeota in Hydrothermal Sediment.</title>
        <authorList>
            <person name="Zhou Z."/>
            <person name="Liu Y."/>
            <person name="Xu W."/>
            <person name="Pan J."/>
            <person name="Luo Z.H."/>
            <person name="Li M."/>
        </authorList>
    </citation>
    <scope>NUCLEOTIDE SEQUENCE [LARGE SCALE GENOMIC DNA]</scope>
    <source>
        <strain evidence="8">SpSt-1125</strain>
    </source>
</reference>
<dbReference type="PANTHER" id="PTHR31272:SF9">
    <property type="entry name" value="BLL1027 PROTEIN"/>
    <property type="match status" value="1"/>
</dbReference>
<dbReference type="GO" id="GO:0017004">
    <property type="term" value="P:cytochrome complex assembly"/>
    <property type="evidence" value="ECO:0007669"/>
    <property type="project" value="InterPro"/>
</dbReference>
<keyword evidence="3 6" id="KW-0812">Transmembrane</keyword>
<evidence type="ECO:0000256" key="1">
    <source>
        <dbReference type="ARBA" id="ARBA00004141"/>
    </source>
</evidence>
<evidence type="ECO:0000256" key="2">
    <source>
        <dbReference type="ARBA" id="ARBA00006143"/>
    </source>
</evidence>
<proteinExistence type="inferred from homology"/>
<evidence type="ECO:0000256" key="4">
    <source>
        <dbReference type="ARBA" id="ARBA00022989"/>
    </source>
</evidence>
<protein>
    <recommendedName>
        <fullName evidence="7">Cytochrome C biogenesis protein transmembrane domain-containing protein</fullName>
    </recommendedName>
</protein>
<dbReference type="Pfam" id="PF02683">
    <property type="entry name" value="DsbD_TM"/>
    <property type="match status" value="1"/>
</dbReference>
<dbReference type="GO" id="GO:0016020">
    <property type="term" value="C:membrane"/>
    <property type="evidence" value="ECO:0007669"/>
    <property type="project" value="UniProtKB-SubCell"/>
</dbReference>
<keyword evidence="4 6" id="KW-1133">Transmembrane helix</keyword>
<evidence type="ECO:0000256" key="3">
    <source>
        <dbReference type="ARBA" id="ARBA00022692"/>
    </source>
</evidence>
<evidence type="ECO:0000256" key="5">
    <source>
        <dbReference type="ARBA" id="ARBA00023136"/>
    </source>
</evidence>
<feature type="transmembrane region" description="Helical" evidence="6">
    <location>
        <begin position="118"/>
        <end position="146"/>
    </location>
</feature>
<dbReference type="EMBL" id="DRZM01000202">
    <property type="protein sequence ID" value="HHP05452.1"/>
    <property type="molecule type" value="Genomic_DNA"/>
</dbReference>
<feature type="transmembrane region" description="Helical" evidence="6">
    <location>
        <begin position="195"/>
        <end position="217"/>
    </location>
</feature>
<feature type="transmembrane region" description="Helical" evidence="6">
    <location>
        <begin position="319"/>
        <end position="342"/>
    </location>
</feature>
<dbReference type="AlphaFoldDB" id="A0A7J3X8F6"/>
<dbReference type="PANTHER" id="PTHR31272">
    <property type="entry name" value="CYTOCHROME C-TYPE BIOGENESIS PROTEIN HI_1454-RELATED"/>
    <property type="match status" value="1"/>
</dbReference>
<dbReference type="InterPro" id="IPR003834">
    <property type="entry name" value="Cyt_c_assmbl_TM_dom"/>
</dbReference>
<evidence type="ECO:0000256" key="6">
    <source>
        <dbReference type="SAM" id="Phobius"/>
    </source>
</evidence>
<evidence type="ECO:0000313" key="8">
    <source>
        <dbReference type="EMBL" id="HHP05452.1"/>
    </source>
</evidence>
<organism evidence="8">
    <name type="scientific">Thermofilum pendens</name>
    <dbReference type="NCBI Taxonomy" id="2269"/>
    <lineage>
        <taxon>Archaea</taxon>
        <taxon>Thermoproteota</taxon>
        <taxon>Thermoprotei</taxon>
        <taxon>Thermofilales</taxon>
        <taxon>Thermofilaceae</taxon>
        <taxon>Thermofilum</taxon>
    </lineage>
</organism>
<evidence type="ECO:0000259" key="7">
    <source>
        <dbReference type="Pfam" id="PF02683"/>
    </source>
</evidence>
<feature type="transmembrane region" description="Helical" evidence="6">
    <location>
        <begin position="293"/>
        <end position="312"/>
    </location>
</feature>
<feature type="transmembrane region" description="Helical" evidence="6">
    <location>
        <begin position="229"/>
        <end position="253"/>
    </location>
</feature>
<keyword evidence="5 6" id="KW-0472">Membrane</keyword>
<feature type="transmembrane region" description="Helical" evidence="6">
    <location>
        <begin position="42"/>
        <end position="62"/>
    </location>
</feature>
<feature type="domain" description="Cytochrome C biogenesis protein transmembrane" evidence="7">
    <location>
        <begin position="6"/>
        <end position="180"/>
    </location>
</feature>
<feature type="transmembrane region" description="Helical" evidence="6">
    <location>
        <begin position="158"/>
        <end position="183"/>
    </location>
</feature>
<name>A0A7J3X8F6_THEPE</name>
<gene>
    <name evidence="8" type="ORF">ENM88_06895</name>
</gene>
<feature type="transmembrane region" description="Helical" evidence="6">
    <location>
        <begin position="74"/>
        <end position="97"/>
    </location>
</feature>
<comment type="caution">
    <text evidence="8">The sequence shown here is derived from an EMBL/GenBank/DDBJ whole genome shotgun (WGS) entry which is preliminary data.</text>
</comment>